<evidence type="ECO:0000313" key="4">
    <source>
        <dbReference type="EMBL" id="SFS34759.1"/>
    </source>
</evidence>
<protein>
    <submittedName>
        <fullName evidence="4">DNA-binding transcriptional regulator, AcrR family</fullName>
    </submittedName>
</protein>
<dbReference type="PROSITE" id="PS50977">
    <property type="entry name" value="HTH_TETR_2"/>
    <property type="match status" value="1"/>
</dbReference>
<evidence type="ECO:0000256" key="1">
    <source>
        <dbReference type="ARBA" id="ARBA00023125"/>
    </source>
</evidence>
<dbReference type="AlphaFoldDB" id="A0A1I6P3M0"/>
<dbReference type="InterPro" id="IPR009057">
    <property type="entry name" value="Homeodomain-like_sf"/>
</dbReference>
<feature type="DNA-binding region" description="H-T-H motif" evidence="2">
    <location>
        <begin position="31"/>
        <end position="50"/>
    </location>
</feature>
<keyword evidence="1 2" id="KW-0238">DNA-binding</keyword>
<feature type="domain" description="HTH tetR-type" evidence="3">
    <location>
        <begin position="8"/>
        <end position="68"/>
    </location>
</feature>
<dbReference type="EMBL" id="FPAA01000001">
    <property type="protein sequence ID" value="SFS34759.1"/>
    <property type="molecule type" value="Genomic_DNA"/>
</dbReference>
<evidence type="ECO:0000313" key="5">
    <source>
        <dbReference type="Proteomes" id="UP000198660"/>
    </source>
</evidence>
<dbReference type="GO" id="GO:0003677">
    <property type="term" value="F:DNA binding"/>
    <property type="evidence" value="ECO:0007669"/>
    <property type="project" value="UniProtKB-UniRule"/>
</dbReference>
<dbReference type="RefSeq" id="WP_091832862.1">
    <property type="nucleotide sequence ID" value="NZ_FPAA01000001.1"/>
</dbReference>
<evidence type="ECO:0000259" key="3">
    <source>
        <dbReference type="PROSITE" id="PS50977"/>
    </source>
</evidence>
<dbReference type="Pfam" id="PF00440">
    <property type="entry name" value="TetR_N"/>
    <property type="match status" value="1"/>
</dbReference>
<dbReference type="OrthoDB" id="881297at2"/>
<keyword evidence="5" id="KW-1185">Reference proteome</keyword>
<accession>A0A1I6P3M0</accession>
<dbReference type="InterPro" id="IPR001647">
    <property type="entry name" value="HTH_TetR"/>
</dbReference>
<dbReference type="Proteomes" id="UP000198660">
    <property type="component" value="Unassembled WGS sequence"/>
</dbReference>
<reference evidence="5" key="1">
    <citation type="submission" date="2016-10" db="EMBL/GenBank/DDBJ databases">
        <authorList>
            <person name="Varghese N."/>
            <person name="Submissions S."/>
        </authorList>
    </citation>
    <scope>NUCLEOTIDE SEQUENCE [LARGE SCALE GENOMIC DNA]</scope>
    <source>
        <strain evidence="5">DSM 45789</strain>
    </source>
</reference>
<name>A0A1I6P3M0_9BACL</name>
<organism evidence="4 5">
    <name type="scientific">Marininema halotolerans</name>
    <dbReference type="NCBI Taxonomy" id="1155944"/>
    <lineage>
        <taxon>Bacteria</taxon>
        <taxon>Bacillati</taxon>
        <taxon>Bacillota</taxon>
        <taxon>Bacilli</taxon>
        <taxon>Bacillales</taxon>
        <taxon>Thermoactinomycetaceae</taxon>
        <taxon>Marininema</taxon>
    </lineage>
</organism>
<dbReference type="Gene3D" id="1.10.357.10">
    <property type="entry name" value="Tetracycline Repressor, domain 2"/>
    <property type="match status" value="1"/>
</dbReference>
<proteinExistence type="predicted"/>
<gene>
    <name evidence="4" type="ORF">SAMN05444972_101337</name>
</gene>
<dbReference type="SUPFAM" id="SSF46689">
    <property type="entry name" value="Homeodomain-like"/>
    <property type="match status" value="1"/>
</dbReference>
<evidence type="ECO:0000256" key="2">
    <source>
        <dbReference type="PROSITE-ProRule" id="PRU00335"/>
    </source>
</evidence>
<sequence length="219" mass="25771">MPKEMEGNKQREKYIQKLIPTLRKHGIASLKMDEITRIMDISKATLYKYFSSKADIVSEVVDTYVKYIQHIDELIMNDQTPHGTRFQKVFEQSLLIAFYVTENFLADLKDIHPVGFEKISHAQAERRHNLEKFYANGVAEDIFHPIHAQMFMLQDEIVLRKIVDPIYLLQQGLTLEEALREYYQLKKFQLFKDDQLEAVDDDAMESYIRYMANKVTLGL</sequence>